<gene>
    <name evidence="8" type="ORF">SAMN02746066_01183</name>
</gene>
<dbReference type="InterPro" id="IPR006225">
    <property type="entry name" value="PsdUridine_synth_RluC/D"/>
</dbReference>
<dbReference type="Pfam" id="PF00849">
    <property type="entry name" value="PseudoU_synth_2"/>
    <property type="match status" value="1"/>
</dbReference>
<dbReference type="PROSITE" id="PS50889">
    <property type="entry name" value="S4"/>
    <property type="match status" value="1"/>
</dbReference>
<dbReference type="EMBL" id="FRCP01000007">
    <property type="protein sequence ID" value="SHM21081.1"/>
    <property type="molecule type" value="Genomic_DNA"/>
</dbReference>
<evidence type="ECO:0000256" key="6">
    <source>
        <dbReference type="RuleBase" id="RU362028"/>
    </source>
</evidence>
<keyword evidence="3 6" id="KW-0413">Isomerase</keyword>
<dbReference type="NCBIfam" id="TIGR00005">
    <property type="entry name" value="rluA_subfam"/>
    <property type="match status" value="1"/>
</dbReference>
<dbReference type="PANTHER" id="PTHR21600:SF83">
    <property type="entry name" value="PSEUDOURIDYLATE SYNTHASE RPUSD4, MITOCHONDRIAL"/>
    <property type="match status" value="1"/>
</dbReference>
<dbReference type="InterPro" id="IPR050188">
    <property type="entry name" value="RluA_PseudoU_synthase"/>
</dbReference>
<keyword evidence="9" id="KW-1185">Reference proteome</keyword>
<proteinExistence type="inferred from homology"/>
<dbReference type="Gene3D" id="3.30.2350.10">
    <property type="entry name" value="Pseudouridine synthase"/>
    <property type="match status" value="1"/>
</dbReference>
<evidence type="ECO:0000259" key="7">
    <source>
        <dbReference type="SMART" id="SM00363"/>
    </source>
</evidence>
<dbReference type="InterPro" id="IPR002942">
    <property type="entry name" value="S4_RNA-bd"/>
</dbReference>
<dbReference type="CDD" id="cd00165">
    <property type="entry name" value="S4"/>
    <property type="match status" value="1"/>
</dbReference>
<protein>
    <recommendedName>
        <fullName evidence="6">Pseudouridine synthase</fullName>
        <ecNumber evidence="6">5.4.99.-</ecNumber>
    </recommendedName>
</protein>
<dbReference type="Gene3D" id="3.10.290.10">
    <property type="entry name" value="RNA-binding S4 domain"/>
    <property type="match status" value="1"/>
</dbReference>
<feature type="active site" evidence="4">
    <location>
        <position position="144"/>
    </location>
</feature>
<name>A0A1M7GXJ9_9FIRM</name>
<dbReference type="InterPro" id="IPR006145">
    <property type="entry name" value="PsdUridine_synth_RsuA/RluA"/>
</dbReference>
<dbReference type="AlphaFoldDB" id="A0A1M7GXJ9"/>
<dbReference type="SUPFAM" id="SSF55174">
    <property type="entry name" value="Alpha-L RNA-binding motif"/>
    <property type="match status" value="1"/>
</dbReference>
<dbReference type="GO" id="GO:0120159">
    <property type="term" value="F:rRNA pseudouridine synthase activity"/>
    <property type="evidence" value="ECO:0007669"/>
    <property type="project" value="UniProtKB-ARBA"/>
</dbReference>
<evidence type="ECO:0000256" key="1">
    <source>
        <dbReference type="ARBA" id="ARBA00000073"/>
    </source>
</evidence>
<dbReference type="STRING" id="1120996.SAMN02746066_01183"/>
<evidence type="ECO:0000256" key="5">
    <source>
        <dbReference type="PROSITE-ProRule" id="PRU00182"/>
    </source>
</evidence>
<dbReference type="SMART" id="SM00363">
    <property type="entry name" value="S4"/>
    <property type="match status" value="1"/>
</dbReference>
<dbReference type="GO" id="GO:0003723">
    <property type="term" value="F:RNA binding"/>
    <property type="evidence" value="ECO:0007669"/>
    <property type="project" value="UniProtKB-KW"/>
</dbReference>
<dbReference type="InterPro" id="IPR020103">
    <property type="entry name" value="PsdUridine_synth_cat_dom_sf"/>
</dbReference>
<reference evidence="8 9" key="1">
    <citation type="submission" date="2016-11" db="EMBL/GenBank/DDBJ databases">
        <authorList>
            <person name="Jaros S."/>
            <person name="Januszkiewicz K."/>
            <person name="Wedrychowicz H."/>
        </authorList>
    </citation>
    <scope>NUCLEOTIDE SEQUENCE [LARGE SCALE GENOMIC DNA]</scope>
    <source>
        <strain evidence="8 9">DSM 15930</strain>
    </source>
</reference>
<comment type="catalytic activity">
    <reaction evidence="1 6">
        <text>a uridine in RNA = a pseudouridine in RNA</text>
        <dbReference type="Rhea" id="RHEA:48348"/>
        <dbReference type="Rhea" id="RHEA-COMP:12068"/>
        <dbReference type="Rhea" id="RHEA-COMP:12069"/>
        <dbReference type="ChEBI" id="CHEBI:65314"/>
        <dbReference type="ChEBI" id="CHEBI:65315"/>
    </reaction>
</comment>
<comment type="similarity">
    <text evidence="2 6">Belongs to the pseudouridine synthase RluA family.</text>
</comment>
<evidence type="ECO:0000256" key="2">
    <source>
        <dbReference type="ARBA" id="ARBA00010876"/>
    </source>
</evidence>
<comment type="function">
    <text evidence="6">Responsible for synthesis of pseudouridine from uracil.</text>
</comment>
<keyword evidence="5" id="KW-0694">RNA-binding</keyword>
<dbReference type="RefSeq" id="WP_073284468.1">
    <property type="nucleotide sequence ID" value="NZ_FRCP01000007.1"/>
</dbReference>
<dbReference type="GO" id="GO:0000455">
    <property type="term" value="P:enzyme-directed rRNA pseudouridine synthesis"/>
    <property type="evidence" value="ECO:0007669"/>
    <property type="project" value="UniProtKB-ARBA"/>
</dbReference>
<evidence type="ECO:0000256" key="4">
    <source>
        <dbReference type="PIRSR" id="PIRSR606225-1"/>
    </source>
</evidence>
<dbReference type="PANTHER" id="PTHR21600">
    <property type="entry name" value="MITOCHONDRIAL RNA PSEUDOURIDINE SYNTHASE"/>
    <property type="match status" value="1"/>
</dbReference>
<evidence type="ECO:0000256" key="3">
    <source>
        <dbReference type="ARBA" id="ARBA00023235"/>
    </source>
</evidence>
<dbReference type="InterPro" id="IPR036986">
    <property type="entry name" value="S4_RNA-bd_sf"/>
</dbReference>
<organism evidence="8 9">
    <name type="scientific">Anaerosporobacter mobilis DSM 15930</name>
    <dbReference type="NCBI Taxonomy" id="1120996"/>
    <lineage>
        <taxon>Bacteria</taxon>
        <taxon>Bacillati</taxon>
        <taxon>Bacillota</taxon>
        <taxon>Clostridia</taxon>
        <taxon>Lachnospirales</taxon>
        <taxon>Lachnospiraceae</taxon>
        <taxon>Anaerosporobacter</taxon>
    </lineage>
</organism>
<dbReference type="EC" id="5.4.99.-" evidence="6"/>
<accession>A0A1M7GXJ9</accession>
<dbReference type="SUPFAM" id="SSF55120">
    <property type="entry name" value="Pseudouridine synthase"/>
    <property type="match status" value="1"/>
</dbReference>
<dbReference type="Pfam" id="PF01479">
    <property type="entry name" value="S4"/>
    <property type="match status" value="1"/>
</dbReference>
<evidence type="ECO:0000313" key="9">
    <source>
        <dbReference type="Proteomes" id="UP000184038"/>
    </source>
</evidence>
<dbReference type="Proteomes" id="UP000184038">
    <property type="component" value="Unassembled WGS sequence"/>
</dbReference>
<feature type="domain" description="RNA-binding S4" evidence="7">
    <location>
        <begin position="13"/>
        <end position="73"/>
    </location>
</feature>
<sequence>MQSIIVSKNEANQRLDKLLAKYLNKAPKSFLYKMLRKKNITLNGKKADGSEKLSECDEIKLFLADETIEKFSEVSVDEVEEEIEIIYEDENILLINKEVGMLSQKAEQTDISLVECIISYMLKSNQLTKEELRSFKPSICNRLDRNTSGLVVAGKTLIGLQTMAQLFKDRTIDKYYHCIVKGKVEHQQRIEGYLYKDEKTNKVSITDCHVEGADPIATEYVPLKSNGTYTLLQVKLITGKTHQIRAHLQSIGHPIIGDHKYGNRSVNEQMKKQFSLENQLLHAYSLRFPELEGACSNLSGKEFIAARPTIFEKIVNTMF</sequence>
<evidence type="ECO:0000313" key="8">
    <source>
        <dbReference type="EMBL" id="SHM21081.1"/>
    </source>
</evidence>
<dbReference type="InterPro" id="IPR006224">
    <property type="entry name" value="PsdUridine_synth_RluA-like_CS"/>
</dbReference>
<dbReference type="OrthoDB" id="9807829at2"/>
<dbReference type="PROSITE" id="PS01129">
    <property type="entry name" value="PSI_RLU"/>
    <property type="match status" value="1"/>
</dbReference>
<dbReference type="CDD" id="cd02869">
    <property type="entry name" value="PseudoU_synth_RluA_like"/>
    <property type="match status" value="1"/>
</dbReference>